<protein>
    <submittedName>
        <fullName evidence="2">Uncharacterized protein LOC106173299</fullName>
    </submittedName>
</protein>
<evidence type="ECO:0000313" key="2">
    <source>
        <dbReference type="RefSeq" id="XP_013409838.1"/>
    </source>
</evidence>
<dbReference type="InParanoid" id="A0A1S3JHK3"/>
<dbReference type="Proteomes" id="UP000085678">
    <property type="component" value="Unplaced"/>
</dbReference>
<dbReference type="PANTHER" id="PTHR47331">
    <property type="entry name" value="PHD-TYPE DOMAIN-CONTAINING PROTEIN"/>
    <property type="match status" value="1"/>
</dbReference>
<dbReference type="PANTHER" id="PTHR47331:SF1">
    <property type="entry name" value="GAG-LIKE PROTEIN"/>
    <property type="match status" value="1"/>
</dbReference>
<accession>A0A1S3JHK3</accession>
<dbReference type="AlphaFoldDB" id="A0A1S3JHK3"/>
<dbReference type="GeneID" id="106173299"/>
<dbReference type="RefSeq" id="XP_013409838.1">
    <property type="nucleotide sequence ID" value="XM_013554384.1"/>
</dbReference>
<reference evidence="2" key="1">
    <citation type="submission" date="2025-08" db="UniProtKB">
        <authorList>
            <consortium name="RefSeq"/>
        </authorList>
    </citation>
    <scope>IDENTIFICATION</scope>
    <source>
        <tissue evidence="2">Gonads</tissue>
    </source>
</reference>
<dbReference type="InterPro" id="IPR021109">
    <property type="entry name" value="Peptidase_aspartic_dom_sf"/>
</dbReference>
<dbReference type="OrthoDB" id="6110594at2759"/>
<dbReference type="Gene3D" id="2.40.70.10">
    <property type="entry name" value="Acid Proteases"/>
    <property type="match status" value="1"/>
</dbReference>
<proteinExistence type="predicted"/>
<sequence>MDTEEVACNATGAGVGKQKIALPIISVKVRGQVQTKFVETYALLDSGSTQSFCSEELTRSLNLESTRKIHNIVLNTLGHQKRVFSKSVNLEVTNADETLIYDMTDILTRPKLNIGTDKIVTQEELDNWQHLKDIKLPDVEIDQVHILIGQDMPELLKPREIREGKTGMPYAVRTALGWTINGPIGERSRENVSSYFVNTSNEPQDQIKNLCQLDGHDEDFSAMSVNDKKVMTIWENSLHFDEEEKHYSMDIPFQEQPLNLPDNQSVANFHLQCLKRRLQKDKWLKEKYVESMVELRDKGYAEEVKEACRDDGHVWYLANHPVLHARKPDKSKLEHNMESSRDQ</sequence>
<keyword evidence="1" id="KW-1185">Reference proteome</keyword>
<evidence type="ECO:0000313" key="1">
    <source>
        <dbReference type="Proteomes" id="UP000085678"/>
    </source>
</evidence>
<gene>
    <name evidence="2" type="primary">LOC106173299</name>
</gene>
<dbReference type="KEGG" id="lak:106173299"/>
<name>A0A1S3JHK3_LINAN</name>
<organism evidence="1 2">
    <name type="scientific">Lingula anatina</name>
    <name type="common">Brachiopod</name>
    <name type="synonym">Lingula unguis</name>
    <dbReference type="NCBI Taxonomy" id="7574"/>
    <lineage>
        <taxon>Eukaryota</taxon>
        <taxon>Metazoa</taxon>
        <taxon>Spiralia</taxon>
        <taxon>Lophotrochozoa</taxon>
        <taxon>Brachiopoda</taxon>
        <taxon>Linguliformea</taxon>
        <taxon>Lingulata</taxon>
        <taxon>Lingulida</taxon>
        <taxon>Linguloidea</taxon>
        <taxon>Lingulidae</taxon>
        <taxon>Lingula</taxon>
    </lineage>
</organism>